<sequence length="247" mass="28201">MKSIAESMHNFDRENFQRVAAGLPEMQDEQAVKRQAAKTAEIFNELFRQLLAVFPVLANKSVEDLNEMRRQWLLAFKENGITTVEQINAGMRVARKQEKPFMPSPGQFVAWCRSEEAVTVGLPDASELVEMVYQYCRSRGQYPDAESYPWPEHKIEPLTLKHKACYWMVTGLYADMRANGLSDTELRRKAQDELLRMVRRLNAGEVIPEPVKQIPKLGGRPLSNEQGLNKIAEIRAKFGLGRGRNHG</sequence>
<dbReference type="RefSeq" id="WP_023313097.1">
    <property type="nucleotide sequence ID" value="NZ_BHZB01000156.1"/>
</dbReference>
<dbReference type="GO" id="GO:0006270">
    <property type="term" value="P:DNA replication initiation"/>
    <property type="evidence" value="ECO:0007669"/>
    <property type="project" value="InterPro"/>
</dbReference>
<organism evidence="1">
    <name type="scientific">Klebsiella pneumoniae</name>
    <dbReference type="NCBI Taxonomy" id="573"/>
    <lineage>
        <taxon>Bacteria</taxon>
        <taxon>Pseudomonadati</taxon>
        <taxon>Pseudomonadota</taxon>
        <taxon>Gammaproteobacteria</taxon>
        <taxon>Enterobacterales</taxon>
        <taxon>Enterobacteriaceae</taxon>
        <taxon>Klebsiella/Raoultella group</taxon>
        <taxon>Klebsiella</taxon>
        <taxon>Klebsiella pneumoniae complex</taxon>
    </lineage>
</organism>
<reference evidence="1" key="1">
    <citation type="submission" date="2019-04" db="EMBL/GenBank/DDBJ databases">
        <authorList>
            <consortium name="Pathogen Informatics"/>
        </authorList>
    </citation>
    <scope>NUCLEOTIDE SEQUENCE</scope>
    <source>
        <strain evidence="1">NCTC9183</strain>
    </source>
</reference>
<evidence type="ECO:0000313" key="1">
    <source>
        <dbReference type="EMBL" id="VTM55054.1"/>
    </source>
</evidence>
<dbReference type="AlphaFoldDB" id="A0A4P0Y706"/>
<dbReference type="Proteomes" id="UP000507695">
    <property type="component" value="Unassembled WGS sequence"/>
</dbReference>
<protein>
    <submittedName>
        <fullName evidence="1">Origin specific replication binding factor</fullName>
    </submittedName>
</protein>
<proteinExistence type="predicted"/>
<dbReference type="Pfam" id="PF06992">
    <property type="entry name" value="Phage_lambda_P"/>
    <property type="match status" value="1"/>
</dbReference>
<dbReference type="EMBL" id="CABDVL010000003">
    <property type="protein sequence ID" value="VTM55054.1"/>
    <property type="molecule type" value="Genomic_DNA"/>
</dbReference>
<name>A0A4P0Y706_KLEPN</name>
<accession>A0A4P0Y706</accession>
<dbReference type="InterPro" id="IPR009731">
    <property type="entry name" value="P-like"/>
</dbReference>
<gene>
    <name evidence="1" type="ORF">NCTC9183_03335</name>
</gene>
<dbReference type="GeneID" id="69755061"/>